<proteinExistence type="predicted"/>
<accession>A0A518CDL0</accession>
<dbReference type="SUPFAM" id="SSF47446">
    <property type="entry name" value="Signal peptide-binding domain"/>
    <property type="match status" value="1"/>
</dbReference>
<keyword evidence="4" id="KW-1185">Reference proteome</keyword>
<feature type="region of interest" description="Disordered" evidence="1">
    <location>
        <begin position="54"/>
        <end position="81"/>
    </location>
</feature>
<dbReference type="GO" id="GO:0006614">
    <property type="term" value="P:SRP-dependent cotranslational protein targeting to membrane"/>
    <property type="evidence" value="ECO:0007669"/>
    <property type="project" value="InterPro"/>
</dbReference>
<dbReference type="GO" id="GO:0005525">
    <property type="term" value="F:GTP binding"/>
    <property type="evidence" value="ECO:0007669"/>
    <property type="project" value="InterPro"/>
</dbReference>
<dbReference type="InterPro" id="IPR004125">
    <property type="entry name" value="Signal_recog_particle_SRP54_M"/>
</dbReference>
<sequence length="145" mass="16475">MAYTFTLDDFRKQLEQMARPGLLERMLGLMPGMGEMTKTLQSGEHQREMRRLGGMIDSMTPSERSKPQSIDESRRSRIANGAGVSLREVNDLLKQFASMASLMESMTEGGTRSAIDKMRELRRGEIVDGWDDDDEPWDDDDILGR</sequence>
<reference evidence="4" key="1">
    <citation type="submission" date="2019-02" db="EMBL/GenBank/DDBJ databases">
        <title>Deep-cultivation of Planctomycetes and their phenomic and genomic characterization uncovers novel biology.</title>
        <authorList>
            <person name="Wiegand S."/>
            <person name="Jogler M."/>
            <person name="Boedeker C."/>
            <person name="Pinto D."/>
            <person name="Vollmers J."/>
            <person name="Rivas-Marin E."/>
            <person name="Kohn T."/>
            <person name="Peeters S.H."/>
            <person name="Heuer A."/>
            <person name="Rast P."/>
            <person name="Oberbeckmann S."/>
            <person name="Bunk B."/>
            <person name="Jeske O."/>
            <person name="Meyerdierks A."/>
            <person name="Storesund J.E."/>
            <person name="Kallscheuer N."/>
            <person name="Luecker S."/>
            <person name="Lage O.M."/>
            <person name="Pohl T."/>
            <person name="Merkel B.J."/>
            <person name="Hornburger P."/>
            <person name="Mueller R.-W."/>
            <person name="Bruemmer F."/>
            <person name="Labrenz M."/>
            <person name="Spormann A.M."/>
            <person name="Op den Camp H."/>
            <person name="Overmann J."/>
            <person name="Amann R."/>
            <person name="Jetten M.S.M."/>
            <person name="Mascher T."/>
            <person name="Medema M.H."/>
            <person name="Devos D.P."/>
            <person name="Kaster A.-K."/>
            <person name="Ovreas L."/>
            <person name="Rohde M."/>
            <person name="Galperin M.Y."/>
            <person name="Jogler C."/>
        </authorList>
    </citation>
    <scope>NUCLEOTIDE SEQUENCE [LARGE SCALE GENOMIC DNA]</scope>
    <source>
        <strain evidence="4">Pan97</strain>
    </source>
</reference>
<feature type="compositionally biased region" description="Basic and acidic residues" evidence="1">
    <location>
        <begin position="63"/>
        <end position="75"/>
    </location>
</feature>
<evidence type="ECO:0000313" key="4">
    <source>
        <dbReference type="Proteomes" id="UP000318626"/>
    </source>
</evidence>
<evidence type="ECO:0000256" key="1">
    <source>
        <dbReference type="SAM" id="MobiDB-lite"/>
    </source>
</evidence>
<dbReference type="PANTHER" id="PTHR11564">
    <property type="entry name" value="SIGNAL RECOGNITION PARTICLE 54K PROTEIN SRP54"/>
    <property type="match status" value="1"/>
</dbReference>
<gene>
    <name evidence="3" type="primary">ffh_1</name>
    <name evidence="3" type="ORF">Pan97_43400</name>
</gene>
<dbReference type="AlphaFoldDB" id="A0A518CDL0"/>
<feature type="compositionally biased region" description="Acidic residues" evidence="1">
    <location>
        <begin position="128"/>
        <end position="145"/>
    </location>
</feature>
<dbReference type="InterPro" id="IPR036891">
    <property type="entry name" value="Signal_recog_part_SRP54_M_sf"/>
</dbReference>
<dbReference type="EMBL" id="CP036289">
    <property type="protein sequence ID" value="QDU77274.1"/>
    <property type="molecule type" value="Genomic_DNA"/>
</dbReference>
<protein>
    <submittedName>
        <fullName evidence="3">Signal recognition particle protein</fullName>
    </submittedName>
</protein>
<dbReference type="RefSeq" id="WP_144976047.1">
    <property type="nucleotide sequence ID" value="NZ_CP036289.1"/>
</dbReference>
<dbReference type="GO" id="GO:0048500">
    <property type="term" value="C:signal recognition particle"/>
    <property type="evidence" value="ECO:0007669"/>
    <property type="project" value="InterPro"/>
</dbReference>
<dbReference type="GO" id="GO:0008312">
    <property type="term" value="F:7S RNA binding"/>
    <property type="evidence" value="ECO:0007669"/>
    <property type="project" value="InterPro"/>
</dbReference>
<dbReference type="Proteomes" id="UP000318626">
    <property type="component" value="Chromosome"/>
</dbReference>
<dbReference type="OrthoDB" id="9804720at2"/>
<name>A0A518CDL0_9BACT</name>
<dbReference type="InterPro" id="IPR022941">
    <property type="entry name" value="SRP54"/>
</dbReference>
<evidence type="ECO:0000313" key="3">
    <source>
        <dbReference type="EMBL" id="QDU77274.1"/>
    </source>
</evidence>
<dbReference type="Gene3D" id="1.10.260.30">
    <property type="entry name" value="Signal recognition particle, SRP54 subunit, M-domain"/>
    <property type="match status" value="1"/>
</dbReference>
<dbReference type="GO" id="GO:0003924">
    <property type="term" value="F:GTPase activity"/>
    <property type="evidence" value="ECO:0007669"/>
    <property type="project" value="InterPro"/>
</dbReference>
<dbReference type="PANTHER" id="PTHR11564:SF5">
    <property type="entry name" value="SIGNAL RECOGNITION PARTICLE SUBUNIT SRP54"/>
    <property type="match status" value="1"/>
</dbReference>
<evidence type="ECO:0000259" key="2">
    <source>
        <dbReference type="Pfam" id="PF02978"/>
    </source>
</evidence>
<dbReference type="KEGG" id="bvo:Pan97_43400"/>
<feature type="domain" description="Signal recognition particle SRP54 subunit M-domain" evidence="2">
    <location>
        <begin position="4"/>
        <end position="103"/>
    </location>
</feature>
<organism evidence="3 4">
    <name type="scientific">Bremerella volcania</name>
    <dbReference type="NCBI Taxonomy" id="2527984"/>
    <lineage>
        <taxon>Bacteria</taxon>
        <taxon>Pseudomonadati</taxon>
        <taxon>Planctomycetota</taxon>
        <taxon>Planctomycetia</taxon>
        <taxon>Pirellulales</taxon>
        <taxon>Pirellulaceae</taxon>
        <taxon>Bremerella</taxon>
    </lineage>
</organism>
<dbReference type="Pfam" id="PF02978">
    <property type="entry name" value="SRP_SPB"/>
    <property type="match status" value="1"/>
</dbReference>
<feature type="region of interest" description="Disordered" evidence="1">
    <location>
        <begin position="123"/>
        <end position="145"/>
    </location>
</feature>